<dbReference type="EMBL" id="CP159289">
    <property type="protein sequence ID" value="XCH27564.1"/>
    <property type="molecule type" value="Genomic_DNA"/>
</dbReference>
<protein>
    <submittedName>
        <fullName evidence="11">Energy transducer TonB</fullName>
    </submittedName>
</protein>
<keyword evidence="5" id="KW-0997">Cell inner membrane</keyword>
<evidence type="ECO:0000256" key="4">
    <source>
        <dbReference type="ARBA" id="ARBA00022475"/>
    </source>
</evidence>
<evidence type="ECO:0000256" key="5">
    <source>
        <dbReference type="ARBA" id="ARBA00022519"/>
    </source>
</evidence>
<gene>
    <name evidence="11" type="ORF">ABV298_14680</name>
</gene>
<keyword evidence="3" id="KW-0813">Transport</keyword>
<keyword evidence="4" id="KW-1003">Cell membrane</keyword>
<reference evidence="11" key="1">
    <citation type="submission" date="2024-06" db="EMBL/GenBank/DDBJ databases">
        <title>Sequencing and assembly of the genome of Dyadobacter sp. strain 676, a symbiont of Cyamopsis tetragonoloba.</title>
        <authorList>
            <person name="Guro P."/>
            <person name="Sazanova A."/>
            <person name="Kuznetsova I."/>
            <person name="Belimov A."/>
            <person name="Safronova V."/>
        </authorList>
    </citation>
    <scope>NUCLEOTIDE SEQUENCE</scope>
    <source>
        <strain evidence="11">676</strain>
    </source>
</reference>
<dbReference type="GO" id="GO:0098797">
    <property type="term" value="C:plasma membrane protein complex"/>
    <property type="evidence" value="ECO:0007669"/>
    <property type="project" value="TreeGrafter"/>
</dbReference>
<dbReference type="NCBIfam" id="TIGR01352">
    <property type="entry name" value="tonB_Cterm"/>
    <property type="match status" value="1"/>
</dbReference>
<dbReference type="PANTHER" id="PTHR33446:SF2">
    <property type="entry name" value="PROTEIN TONB"/>
    <property type="match status" value="1"/>
</dbReference>
<dbReference type="SUPFAM" id="SSF74653">
    <property type="entry name" value="TolA/TonB C-terminal domain"/>
    <property type="match status" value="1"/>
</dbReference>
<keyword evidence="8" id="KW-1133">Transmembrane helix</keyword>
<dbReference type="GO" id="GO:0031992">
    <property type="term" value="F:energy transducer activity"/>
    <property type="evidence" value="ECO:0007669"/>
    <property type="project" value="TreeGrafter"/>
</dbReference>
<keyword evidence="7" id="KW-0653">Protein transport</keyword>
<keyword evidence="9" id="KW-0472">Membrane</keyword>
<evidence type="ECO:0000256" key="1">
    <source>
        <dbReference type="ARBA" id="ARBA00004383"/>
    </source>
</evidence>
<evidence type="ECO:0000256" key="9">
    <source>
        <dbReference type="ARBA" id="ARBA00023136"/>
    </source>
</evidence>
<dbReference type="InterPro" id="IPR037682">
    <property type="entry name" value="TonB_C"/>
</dbReference>
<dbReference type="PANTHER" id="PTHR33446">
    <property type="entry name" value="PROTEIN TONB-RELATED"/>
    <property type="match status" value="1"/>
</dbReference>
<accession>A0AAU8FUN2</accession>
<dbReference type="InterPro" id="IPR051045">
    <property type="entry name" value="TonB-dependent_transducer"/>
</dbReference>
<proteinExistence type="inferred from homology"/>
<keyword evidence="6" id="KW-0812">Transmembrane</keyword>
<dbReference type="GO" id="GO:0055085">
    <property type="term" value="P:transmembrane transport"/>
    <property type="evidence" value="ECO:0007669"/>
    <property type="project" value="InterPro"/>
</dbReference>
<comment type="similarity">
    <text evidence="2">Belongs to the TonB family.</text>
</comment>
<dbReference type="GO" id="GO:0015031">
    <property type="term" value="P:protein transport"/>
    <property type="evidence" value="ECO:0007669"/>
    <property type="project" value="UniProtKB-KW"/>
</dbReference>
<evidence type="ECO:0000256" key="6">
    <source>
        <dbReference type="ARBA" id="ARBA00022692"/>
    </source>
</evidence>
<comment type="subcellular location">
    <subcellularLocation>
        <location evidence="1">Cell inner membrane</location>
        <topology evidence="1">Single-pass membrane protein</topology>
        <orientation evidence="1">Periplasmic side</orientation>
    </subcellularLocation>
</comment>
<name>A0AAU8FUN2_9BACT</name>
<feature type="domain" description="TonB C-terminal" evidence="10">
    <location>
        <begin position="80"/>
        <end position="177"/>
    </location>
</feature>
<evidence type="ECO:0000256" key="3">
    <source>
        <dbReference type="ARBA" id="ARBA00022448"/>
    </source>
</evidence>
<sequence>MKNGEGYWRAVGETPDGKWLLEEGAVVNGIKDGKWIGKLADSTRYYEEVYDLGQFKSGVSWINGTKTEYASARVQPEFKGGVKELYKFLGMNIRYPVDAARSGVSGRVMLSFVVCEDGSMCEYKVENRVGYGLDEEALRVVKLMNGKWNPGEMRGQKVRVKYNVPINFQIEGPTFRR</sequence>
<dbReference type="AlphaFoldDB" id="A0AAU8FUN2"/>
<dbReference type="Gene3D" id="3.30.1150.10">
    <property type="match status" value="1"/>
</dbReference>
<dbReference type="RefSeq" id="WP_353722815.1">
    <property type="nucleotide sequence ID" value="NZ_CP159289.1"/>
</dbReference>
<evidence type="ECO:0000256" key="8">
    <source>
        <dbReference type="ARBA" id="ARBA00022989"/>
    </source>
</evidence>
<evidence type="ECO:0000313" key="11">
    <source>
        <dbReference type="EMBL" id="XCH27564.1"/>
    </source>
</evidence>
<dbReference type="Pfam" id="PF03544">
    <property type="entry name" value="TonB_C"/>
    <property type="match status" value="1"/>
</dbReference>
<organism evidence="11">
    <name type="scientific">Dyadobacter sp. 676</name>
    <dbReference type="NCBI Taxonomy" id="3088362"/>
    <lineage>
        <taxon>Bacteria</taxon>
        <taxon>Pseudomonadati</taxon>
        <taxon>Bacteroidota</taxon>
        <taxon>Cytophagia</taxon>
        <taxon>Cytophagales</taxon>
        <taxon>Spirosomataceae</taxon>
        <taxon>Dyadobacter</taxon>
    </lineage>
</organism>
<evidence type="ECO:0000256" key="2">
    <source>
        <dbReference type="ARBA" id="ARBA00006555"/>
    </source>
</evidence>
<dbReference type="PROSITE" id="PS52015">
    <property type="entry name" value="TONB_CTD"/>
    <property type="match status" value="1"/>
</dbReference>
<evidence type="ECO:0000259" key="10">
    <source>
        <dbReference type="PROSITE" id="PS52015"/>
    </source>
</evidence>
<evidence type="ECO:0000256" key="7">
    <source>
        <dbReference type="ARBA" id="ARBA00022927"/>
    </source>
</evidence>
<dbReference type="InterPro" id="IPR006260">
    <property type="entry name" value="TonB/TolA_C"/>
</dbReference>